<sequence>MGVRTQPITGKVRCLRSGSTRIAPVVNDTRSASRPFFLNRGKPILLPSRLPARLCCQFQYASTAPAIPSA</sequence>
<protein>
    <submittedName>
        <fullName evidence="1">Uncharacterized protein</fullName>
    </submittedName>
</protein>
<comment type="caution">
    <text evidence="1">The sequence shown here is derived from an EMBL/GenBank/DDBJ whole genome shotgun (WGS) entry which is preliminary data.</text>
</comment>
<dbReference type="EMBL" id="CSBK01001169">
    <property type="protein sequence ID" value="COY38537.1"/>
    <property type="molecule type" value="Genomic_DNA"/>
</dbReference>
<dbReference type="Proteomes" id="UP000039021">
    <property type="component" value="Unassembled WGS sequence"/>
</dbReference>
<proteinExistence type="predicted"/>
<reference evidence="2" key="1">
    <citation type="submission" date="2015-03" db="EMBL/GenBank/DDBJ databases">
        <authorList>
            <consortium name="Pathogen Informatics"/>
        </authorList>
    </citation>
    <scope>NUCLEOTIDE SEQUENCE [LARGE SCALE GENOMIC DNA]</scope>
    <source>
        <strain evidence="2">N09902308</strain>
    </source>
</reference>
<dbReference type="AlphaFoldDB" id="A0A916PGL8"/>
<organism evidence="1 2">
    <name type="scientific">Mycobacterium tuberculosis</name>
    <dbReference type="NCBI Taxonomy" id="1773"/>
    <lineage>
        <taxon>Bacteria</taxon>
        <taxon>Bacillati</taxon>
        <taxon>Actinomycetota</taxon>
        <taxon>Actinomycetes</taxon>
        <taxon>Mycobacteriales</taxon>
        <taxon>Mycobacteriaceae</taxon>
        <taxon>Mycobacterium</taxon>
        <taxon>Mycobacterium tuberculosis complex</taxon>
    </lineage>
</organism>
<evidence type="ECO:0000313" key="2">
    <source>
        <dbReference type="Proteomes" id="UP000039021"/>
    </source>
</evidence>
<accession>A0A916PGL8</accession>
<name>A0A916PGL8_MYCTX</name>
<gene>
    <name evidence="1" type="ORF">ERS007739_02521</name>
</gene>
<evidence type="ECO:0000313" key="1">
    <source>
        <dbReference type="EMBL" id="COY38537.1"/>
    </source>
</evidence>